<dbReference type="PANTHER" id="PTHR46957:SF3">
    <property type="entry name" value="CYTOKINE RECEPTOR"/>
    <property type="match status" value="1"/>
</dbReference>
<evidence type="ECO:0000313" key="3">
    <source>
        <dbReference type="EMBL" id="CAH2032422.1"/>
    </source>
</evidence>
<gene>
    <name evidence="3" type="ORF">GEAMG1_2586</name>
</gene>
<dbReference type="Proteomes" id="UP001295463">
    <property type="component" value="Chromosome"/>
</dbReference>
<dbReference type="InterPro" id="IPR050713">
    <property type="entry name" value="RTP_Phos/Ushers"/>
</dbReference>
<feature type="domain" description="Fibronectin type-III" evidence="2">
    <location>
        <begin position="571"/>
        <end position="660"/>
    </location>
</feature>
<dbReference type="Gene3D" id="3.40.50.10610">
    <property type="entry name" value="ABC-type transport auxiliary lipoprotein component"/>
    <property type="match status" value="1"/>
</dbReference>
<evidence type="ECO:0000259" key="2">
    <source>
        <dbReference type="PROSITE" id="PS50853"/>
    </source>
</evidence>
<dbReference type="InterPro" id="IPR013783">
    <property type="entry name" value="Ig-like_fold"/>
</dbReference>
<dbReference type="InterPro" id="IPR005534">
    <property type="entry name" value="Curli_assmbl/transp-comp_CsgG"/>
</dbReference>
<dbReference type="SUPFAM" id="SSF52964">
    <property type="entry name" value="TolB, N-terminal domain"/>
    <property type="match status" value="1"/>
</dbReference>
<proteinExistence type="predicted"/>
<dbReference type="PROSITE" id="PS50853">
    <property type="entry name" value="FN3"/>
    <property type="match status" value="4"/>
</dbReference>
<dbReference type="Pfam" id="PF03783">
    <property type="entry name" value="CsgG"/>
    <property type="match status" value="1"/>
</dbReference>
<dbReference type="Gene3D" id="2.60.40.10">
    <property type="entry name" value="Immunoglobulins"/>
    <property type="match status" value="6"/>
</dbReference>
<dbReference type="CDD" id="cd00063">
    <property type="entry name" value="FN3"/>
    <property type="match status" value="5"/>
</dbReference>
<sequence>MGWRQTRIKAMIRLLRALLCGGLVLCLAASWGGAAEHRLKSKLAAVPFVASNIEAMAFTEYLTTVLLNELDNTGQFEIFERKRLESMMALEGVRSDSLTPEQMQRLGSRLGLDFLVAGTVTSQPQGMLINLRLLSLRSQKILFTEQTRMTEADTSRMLREIAWKVKDVVQGATVPRTVSPVSVPLQPPTSLEAVGSTNAVRLRWKPQNPTQVVGYLVQRALTPEGPFNTVSTVTEPAYTDENLRLNESFFYRVAAVGQGGGTSQPTTAVRGATTIAPAAPIFMNAEPLLGSAVLTWRQRPFGGNDAQTTPRGVQIYRRSSAEKEFTPVTRVGEEAMTFRDQGLKDGTTYLYAMTAFNLAGAESELSVQLSVTTPPTTGGITVTSGKVRRIPLSWQMHPFEQVNGYRLERATAQDGPYREIAVVNGRERTSYLDTDLADKTTYWYRVSALSKEAGTGGPSPELSATTRDLPPAPVKVTAGSGEPRRITISWESAAVADDEVTAYQLYRGEAGQETLSRIAELRAHQTSFRDDEKPLKDATAYSYVVSAVNAGGAVSTLSARATATTKAVPAMPRGMTAASGEPRRVTLRWQKNPEADITDYVVYRKHDDGEFRQLKHTQEPGLVDGDLRDGQTYSYRLQAVDKDGLESPLSEPVTAVTKSLPKPVDGLLLKDRTARTVTWQKSAQSDVRQYAVYKKGFFGGQKLATLEATEWKVQEPGKLELYVTAVDADGLESEPSAVLVIE</sequence>
<evidence type="ECO:0000256" key="1">
    <source>
        <dbReference type="SAM" id="MobiDB-lite"/>
    </source>
</evidence>
<feature type="domain" description="Fibronectin type-III" evidence="2">
    <location>
        <begin position="184"/>
        <end position="277"/>
    </location>
</feature>
<feature type="domain" description="Fibronectin type-III" evidence="2">
    <location>
        <begin position="374"/>
        <end position="469"/>
    </location>
</feature>
<dbReference type="SMART" id="SM00060">
    <property type="entry name" value="FN3"/>
    <property type="match status" value="5"/>
</dbReference>
<reference evidence="3 4" key="1">
    <citation type="submission" date="2022-03" db="EMBL/GenBank/DDBJ databases">
        <authorList>
            <person name="Koch H."/>
        </authorList>
    </citation>
    <scope>NUCLEOTIDE SEQUENCE [LARGE SCALE GENOMIC DNA]</scope>
    <source>
        <strain evidence="3 4">G1</strain>
    </source>
</reference>
<dbReference type="Pfam" id="PF00041">
    <property type="entry name" value="fn3"/>
    <property type="match status" value="1"/>
</dbReference>
<name>A0ABN8HI80_9BACT</name>
<protein>
    <submittedName>
        <fullName evidence="3">Fibronectin type III domain protein</fullName>
    </submittedName>
</protein>
<keyword evidence="4" id="KW-1185">Reference proteome</keyword>
<dbReference type="InterPro" id="IPR003961">
    <property type="entry name" value="FN3_dom"/>
</dbReference>
<organism evidence="3 4">
    <name type="scientific">Trichlorobacter ammonificans</name>
    <dbReference type="NCBI Taxonomy" id="2916410"/>
    <lineage>
        <taxon>Bacteria</taxon>
        <taxon>Pseudomonadati</taxon>
        <taxon>Thermodesulfobacteriota</taxon>
        <taxon>Desulfuromonadia</taxon>
        <taxon>Geobacterales</taxon>
        <taxon>Geobacteraceae</taxon>
        <taxon>Trichlorobacter</taxon>
    </lineage>
</organism>
<dbReference type="InterPro" id="IPR036116">
    <property type="entry name" value="FN3_sf"/>
</dbReference>
<evidence type="ECO:0000313" key="4">
    <source>
        <dbReference type="Proteomes" id="UP001295463"/>
    </source>
</evidence>
<feature type="region of interest" description="Disordered" evidence="1">
    <location>
        <begin position="452"/>
        <end position="471"/>
    </location>
</feature>
<dbReference type="SUPFAM" id="SSF49265">
    <property type="entry name" value="Fibronectin type III"/>
    <property type="match status" value="3"/>
</dbReference>
<feature type="domain" description="Fibronectin type-III" evidence="2">
    <location>
        <begin position="470"/>
        <end position="568"/>
    </location>
</feature>
<dbReference type="EMBL" id="OW150024">
    <property type="protein sequence ID" value="CAH2032422.1"/>
    <property type="molecule type" value="Genomic_DNA"/>
</dbReference>
<accession>A0ABN8HI80</accession>
<dbReference type="PANTHER" id="PTHR46957">
    <property type="entry name" value="CYTOKINE RECEPTOR"/>
    <property type="match status" value="1"/>
</dbReference>